<keyword evidence="5 10" id="KW-0812">Transmembrane</keyword>
<keyword evidence="3" id="KW-1003">Cell membrane</keyword>
<evidence type="ECO:0000256" key="2">
    <source>
        <dbReference type="ARBA" id="ARBA00022448"/>
    </source>
</evidence>
<comment type="subcellular location">
    <subcellularLocation>
        <location evidence="1">Cell membrane</location>
        <topology evidence="1">Multi-pass membrane protein</topology>
    </subcellularLocation>
</comment>
<organism evidence="11 12">
    <name type="scientific">Pseudonocardia xishanensis</name>
    <dbReference type="NCBI Taxonomy" id="630995"/>
    <lineage>
        <taxon>Bacteria</taxon>
        <taxon>Bacillati</taxon>
        <taxon>Actinomycetota</taxon>
        <taxon>Actinomycetes</taxon>
        <taxon>Pseudonocardiales</taxon>
        <taxon>Pseudonocardiaceae</taxon>
        <taxon>Pseudonocardia</taxon>
    </lineage>
</organism>
<dbReference type="RefSeq" id="WP_345412251.1">
    <property type="nucleotide sequence ID" value="NZ_BAABGT010000009.1"/>
</dbReference>
<feature type="transmembrane region" description="Helical" evidence="10">
    <location>
        <begin position="66"/>
        <end position="85"/>
    </location>
</feature>
<evidence type="ECO:0000256" key="8">
    <source>
        <dbReference type="ARBA" id="ARBA00039381"/>
    </source>
</evidence>
<name>A0ABP8RET4_9PSEU</name>
<keyword evidence="6 10" id="KW-1133">Transmembrane helix</keyword>
<feature type="transmembrane region" description="Helical" evidence="10">
    <location>
        <begin position="35"/>
        <end position="54"/>
    </location>
</feature>
<keyword evidence="12" id="KW-1185">Reference proteome</keyword>
<dbReference type="CDD" id="cd06579">
    <property type="entry name" value="TM_PBP1_transp_AraH_like"/>
    <property type="match status" value="1"/>
</dbReference>
<evidence type="ECO:0000256" key="6">
    <source>
        <dbReference type="ARBA" id="ARBA00022989"/>
    </source>
</evidence>
<evidence type="ECO:0000256" key="9">
    <source>
        <dbReference type="SAM" id="MobiDB-lite"/>
    </source>
</evidence>
<gene>
    <name evidence="11" type="ORF">GCM10023175_05150</name>
</gene>
<evidence type="ECO:0000256" key="10">
    <source>
        <dbReference type="SAM" id="Phobius"/>
    </source>
</evidence>
<feature type="transmembrane region" description="Helical" evidence="10">
    <location>
        <begin position="143"/>
        <end position="162"/>
    </location>
</feature>
<evidence type="ECO:0000256" key="4">
    <source>
        <dbReference type="ARBA" id="ARBA00022519"/>
    </source>
</evidence>
<feature type="transmembrane region" description="Helical" evidence="10">
    <location>
        <begin position="115"/>
        <end position="136"/>
    </location>
</feature>
<keyword evidence="7 10" id="KW-0472">Membrane</keyword>
<protein>
    <recommendedName>
        <fullName evidence="8">Autoinducer 2 import system permease protein LsrD</fullName>
    </recommendedName>
</protein>
<evidence type="ECO:0000256" key="7">
    <source>
        <dbReference type="ARBA" id="ARBA00023136"/>
    </source>
</evidence>
<feature type="transmembrane region" description="Helical" evidence="10">
    <location>
        <begin position="182"/>
        <end position="209"/>
    </location>
</feature>
<comment type="caution">
    <text evidence="11">The sequence shown here is derived from an EMBL/GenBank/DDBJ whole genome shotgun (WGS) entry which is preliminary data.</text>
</comment>
<feature type="transmembrane region" description="Helical" evidence="10">
    <location>
        <begin position="230"/>
        <end position="251"/>
    </location>
</feature>
<evidence type="ECO:0000313" key="11">
    <source>
        <dbReference type="EMBL" id="GAA4537131.1"/>
    </source>
</evidence>
<accession>A0ABP8RET4</accession>
<feature type="transmembrane region" description="Helical" evidence="10">
    <location>
        <begin position="263"/>
        <end position="281"/>
    </location>
</feature>
<proteinExistence type="predicted"/>
<feature type="transmembrane region" description="Helical" evidence="10">
    <location>
        <begin position="288"/>
        <end position="305"/>
    </location>
</feature>
<dbReference type="PANTHER" id="PTHR32196:SF71">
    <property type="entry name" value="AUTOINDUCER 2 IMPORT SYSTEM PERMEASE PROTEIN LSRD"/>
    <property type="match status" value="1"/>
</dbReference>
<dbReference type="Pfam" id="PF02653">
    <property type="entry name" value="BPD_transp_2"/>
    <property type="match status" value="1"/>
</dbReference>
<feature type="region of interest" description="Disordered" evidence="9">
    <location>
        <begin position="1"/>
        <end position="22"/>
    </location>
</feature>
<feature type="transmembrane region" description="Helical" evidence="10">
    <location>
        <begin position="317"/>
        <end position="334"/>
    </location>
</feature>
<keyword evidence="2" id="KW-0813">Transport</keyword>
<dbReference type="PANTHER" id="PTHR32196">
    <property type="entry name" value="ABC TRANSPORTER PERMEASE PROTEIN YPHD-RELATED-RELATED"/>
    <property type="match status" value="1"/>
</dbReference>
<feature type="compositionally biased region" description="Basic and acidic residues" evidence="9">
    <location>
        <begin position="8"/>
        <end position="18"/>
    </location>
</feature>
<dbReference type="EMBL" id="BAABGT010000009">
    <property type="protein sequence ID" value="GAA4537131.1"/>
    <property type="molecule type" value="Genomic_DNA"/>
</dbReference>
<evidence type="ECO:0000256" key="5">
    <source>
        <dbReference type="ARBA" id="ARBA00022692"/>
    </source>
</evidence>
<sequence>MTQTQPERALRTPPERRPRTVTADGGATLHLFGRFGLPMLLVLVVALFSFWKPASFFAWSNFNATFAQQAIIVMVALGAMVPLIVGEFDLSIGANAGFAAILTVGLSELQGLPPWLAILLAVAASAVIGLLNGLIITRLRVNSFVATLGTATAIGGIGQLYTDQRDIQSVPPELLTIGRATFAGLPITVIVAVVVAALLAVVLQLLPIGRQLLAVGANRKAAELTGIRPELRIVTAFVMGGVIAGIGGALYGANLGAAGNQTGATLLLPAFAGAFLGSTTITPGRYNVLGTLVAVLLLAFTVSGLEQVGVQPWIEAVVQGFALIAAVGFSSWAIRRRTQLMRNAQLALLAAQDTAAPTPKEPA</sequence>
<evidence type="ECO:0000313" key="12">
    <source>
        <dbReference type="Proteomes" id="UP001501598"/>
    </source>
</evidence>
<evidence type="ECO:0000256" key="1">
    <source>
        <dbReference type="ARBA" id="ARBA00004651"/>
    </source>
</evidence>
<evidence type="ECO:0000256" key="3">
    <source>
        <dbReference type="ARBA" id="ARBA00022475"/>
    </source>
</evidence>
<keyword evidence="4" id="KW-0997">Cell inner membrane</keyword>
<dbReference type="InterPro" id="IPR001851">
    <property type="entry name" value="ABC_transp_permease"/>
</dbReference>
<reference evidence="12" key="1">
    <citation type="journal article" date="2019" name="Int. J. Syst. Evol. Microbiol.">
        <title>The Global Catalogue of Microorganisms (GCM) 10K type strain sequencing project: providing services to taxonomists for standard genome sequencing and annotation.</title>
        <authorList>
            <consortium name="The Broad Institute Genomics Platform"/>
            <consortium name="The Broad Institute Genome Sequencing Center for Infectious Disease"/>
            <person name="Wu L."/>
            <person name="Ma J."/>
        </authorList>
    </citation>
    <scope>NUCLEOTIDE SEQUENCE [LARGE SCALE GENOMIC DNA]</scope>
    <source>
        <strain evidence="12">JCM 17906</strain>
    </source>
</reference>
<feature type="transmembrane region" description="Helical" evidence="10">
    <location>
        <begin position="92"/>
        <end position="109"/>
    </location>
</feature>
<dbReference type="Proteomes" id="UP001501598">
    <property type="component" value="Unassembled WGS sequence"/>
</dbReference>